<keyword evidence="2" id="KW-1185">Reference proteome</keyword>
<evidence type="ECO:0000313" key="1">
    <source>
        <dbReference type="EMBL" id="MBP1996933.1"/>
    </source>
</evidence>
<dbReference type="EMBL" id="JAGGLB010000061">
    <property type="protein sequence ID" value="MBP1996933.1"/>
    <property type="molecule type" value="Genomic_DNA"/>
</dbReference>
<proteinExistence type="predicted"/>
<gene>
    <name evidence="1" type="ORF">J2Z66_008611</name>
</gene>
<protein>
    <submittedName>
        <fullName evidence="1">Uncharacterized protein</fullName>
    </submittedName>
</protein>
<accession>A0ABS4JAS1</accession>
<sequence length="104" mass="12021">MHNETIKVLLYRFNGECIKGEFFLFEESPRNQDMVLLQLQFDEQNLSSQNENFFNALLDIRTDLELMNIQIACYGAAKNVYPTTMQLSMGDGRKAYKHTLGHPA</sequence>
<organism evidence="1 2">
    <name type="scientific">Paenibacillus eucommiae</name>
    <dbReference type="NCBI Taxonomy" id="1355755"/>
    <lineage>
        <taxon>Bacteria</taxon>
        <taxon>Bacillati</taxon>
        <taxon>Bacillota</taxon>
        <taxon>Bacilli</taxon>
        <taxon>Bacillales</taxon>
        <taxon>Paenibacillaceae</taxon>
        <taxon>Paenibacillus</taxon>
    </lineage>
</organism>
<name>A0ABS4JAS1_9BACL</name>
<reference evidence="1 2" key="1">
    <citation type="submission" date="2021-03" db="EMBL/GenBank/DDBJ databases">
        <title>Genomic Encyclopedia of Type Strains, Phase IV (KMG-IV): sequencing the most valuable type-strain genomes for metagenomic binning, comparative biology and taxonomic classification.</title>
        <authorList>
            <person name="Goeker M."/>
        </authorList>
    </citation>
    <scope>NUCLEOTIDE SEQUENCE [LARGE SCALE GENOMIC DNA]</scope>
    <source>
        <strain evidence="1 2">DSM 26048</strain>
    </source>
</reference>
<dbReference type="Proteomes" id="UP001519287">
    <property type="component" value="Unassembled WGS sequence"/>
</dbReference>
<evidence type="ECO:0000313" key="2">
    <source>
        <dbReference type="Proteomes" id="UP001519287"/>
    </source>
</evidence>
<dbReference type="RefSeq" id="WP_209979811.1">
    <property type="nucleotide sequence ID" value="NZ_JAGGLB010000061.1"/>
</dbReference>
<comment type="caution">
    <text evidence="1">The sequence shown here is derived from an EMBL/GenBank/DDBJ whole genome shotgun (WGS) entry which is preliminary data.</text>
</comment>